<dbReference type="PANTHER" id="PTHR21660:SF1">
    <property type="entry name" value="ACYL-COENZYME A THIOESTERASE 13"/>
    <property type="match status" value="1"/>
</dbReference>
<dbReference type="InterPro" id="IPR039298">
    <property type="entry name" value="ACOT13"/>
</dbReference>
<dbReference type="OrthoDB" id="3477511at2"/>
<dbReference type="GO" id="GO:0047617">
    <property type="term" value="F:fatty acyl-CoA hydrolase activity"/>
    <property type="evidence" value="ECO:0007669"/>
    <property type="project" value="InterPro"/>
</dbReference>
<reference evidence="4 5" key="1">
    <citation type="submission" date="2018-01" db="EMBL/GenBank/DDBJ databases">
        <title>Halomonas endophytica sp. nov., isolated from storage liquid in the stems of Populus euphratica.</title>
        <authorList>
            <person name="Chen C."/>
        </authorList>
    </citation>
    <scope>NUCLEOTIDE SEQUENCE [LARGE SCALE GENOMIC DNA]</scope>
    <source>
        <strain evidence="4 5">BZ-SZ-XJ27</strain>
    </source>
</reference>
<evidence type="ECO:0000313" key="4">
    <source>
        <dbReference type="EMBL" id="PMR81412.1"/>
    </source>
</evidence>
<dbReference type="CDD" id="cd03443">
    <property type="entry name" value="PaaI_thioesterase"/>
    <property type="match status" value="1"/>
</dbReference>
<gene>
    <name evidence="4" type="ORF">C1H70_05635</name>
</gene>
<keyword evidence="5" id="KW-1185">Reference proteome</keyword>
<feature type="domain" description="Thioesterase" evidence="3">
    <location>
        <begin position="45"/>
        <end position="123"/>
    </location>
</feature>
<dbReference type="InterPro" id="IPR006683">
    <property type="entry name" value="Thioestr_dom"/>
</dbReference>
<evidence type="ECO:0000256" key="2">
    <source>
        <dbReference type="ARBA" id="ARBA00022801"/>
    </source>
</evidence>
<protein>
    <submittedName>
        <fullName evidence="4">PaaI family thioesterase</fullName>
    </submittedName>
</protein>
<accession>A0A2N7ULV4</accession>
<dbReference type="PANTHER" id="PTHR21660">
    <property type="entry name" value="THIOESTERASE SUPERFAMILY MEMBER-RELATED"/>
    <property type="match status" value="1"/>
</dbReference>
<evidence type="ECO:0000313" key="5">
    <source>
        <dbReference type="Proteomes" id="UP000235547"/>
    </source>
</evidence>
<dbReference type="SUPFAM" id="SSF54637">
    <property type="entry name" value="Thioesterase/thiol ester dehydrase-isomerase"/>
    <property type="match status" value="1"/>
</dbReference>
<dbReference type="NCBIfam" id="TIGR00369">
    <property type="entry name" value="unchar_dom_1"/>
    <property type="match status" value="1"/>
</dbReference>
<name>A0A2N7ULV4_9GAMM</name>
<evidence type="ECO:0000256" key="1">
    <source>
        <dbReference type="ARBA" id="ARBA00008324"/>
    </source>
</evidence>
<comment type="caution">
    <text evidence="4">The sequence shown here is derived from an EMBL/GenBank/DDBJ whole genome shotgun (WGS) entry which is preliminary data.</text>
</comment>
<keyword evidence="2" id="KW-0378">Hydrolase</keyword>
<dbReference type="RefSeq" id="WP_102587364.1">
    <property type="nucleotide sequence ID" value="NZ_BNAE01000009.1"/>
</dbReference>
<dbReference type="Gene3D" id="3.10.129.10">
    <property type="entry name" value="Hotdog Thioesterase"/>
    <property type="match status" value="1"/>
</dbReference>
<comment type="similarity">
    <text evidence="1">Belongs to the thioesterase PaaI family.</text>
</comment>
<proteinExistence type="inferred from homology"/>
<evidence type="ECO:0000259" key="3">
    <source>
        <dbReference type="Pfam" id="PF03061"/>
    </source>
</evidence>
<dbReference type="Pfam" id="PF03061">
    <property type="entry name" value="4HBT"/>
    <property type="match status" value="1"/>
</dbReference>
<dbReference type="AlphaFoldDB" id="A0A2N7ULV4"/>
<dbReference type="Proteomes" id="UP000235547">
    <property type="component" value="Unassembled WGS sequence"/>
</dbReference>
<dbReference type="InterPro" id="IPR003736">
    <property type="entry name" value="PAAI_dom"/>
</dbReference>
<organism evidence="4 5">
    <name type="scientific">Halomonas urumqiensis</name>
    <dbReference type="NCBI Taxonomy" id="1684789"/>
    <lineage>
        <taxon>Bacteria</taxon>
        <taxon>Pseudomonadati</taxon>
        <taxon>Pseudomonadota</taxon>
        <taxon>Gammaproteobacteria</taxon>
        <taxon>Oceanospirillales</taxon>
        <taxon>Halomonadaceae</taxon>
        <taxon>Halomonas</taxon>
    </lineage>
</organism>
<dbReference type="InterPro" id="IPR029069">
    <property type="entry name" value="HotDog_dom_sf"/>
</dbReference>
<dbReference type="EMBL" id="PNRG01000009">
    <property type="protein sequence ID" value="PMR81412.1"/>
    <property type="molecule type" value="Genomic_DNA"/>
</dbReference>
<sequence>MSDVLPLSWRMVGFQDFLGVRVVDWVPDQVTLELVVEPHHLNRSGIVHGGVLCTLLDVAMSFSGLHCEAPDQLRKAMTLSLTTTFVAAAKGDTLRAIGRLEGGGRSTFMASGKVFDSEGTLVAMGEGAFRRRRGSEAAEVEGQ</sequence>